<name>A0AAV7RKW9_PLEWA</name>
<proteinExistence type="predicted"/>
<evidence type="ECO:0000313" key="2">
    <source>
        <dbReference type="EMBL" id="KAJ1151618.1"/>
    </source>
</evidence>
<dbReference type="EMBL" id="JANPWB010000009">
    <property type="protein sequence ID" value="KAJ1151618.1"/>
    <property type="molecule type" value="Genomic_DNA"/>
</dbReference>
<feature type="region of interest" description="Disordered" evidence="1">
    <location>
        <begin position="34"/>
        <end position="123"/>
    </location>
</feature>
<comment type="caution">
    <text evidence="2">The sequence shown here is derived from an EMBL/GenBank/DDBJ whole genome shotgun (WGS) entry which is preliminary data.</text>
</comment>
<organism evidence="2 3">
    <name type="scientific">Pleurodeles waltl</name>
    <name type="common">Iberian ribbed newt</name>
    <dbReference type="NCBI Taxonomy" id="8319"/>
    <lineage>
        <taxon>Eukaryota</taxon>
        <taxon>Metazoa</taxon>
        <taxon>Chordata</taxon>
        <taxon>Craniata</taxon>
        <taxon>Vertebrata</taxon>
        <taxon>Euteleostomi</taxon>
        <taxon>Amphibia</taxon>
        <taxon>Batrachia</taxon>
        <taxon>Caudata</taxon>
        <taxon>Salamandroidea</taxon>
        <taxon>Salamandridae</taxon>
        <taxon>Pleurodelinae</taxon>
        <taxon>Pleurodeles</taxon>
    </lineage>
</organism>
<feature type="compositionally biased region" description="Basic and acidic residues" evidence="1">
    <location>
        <begin position="37"/>
        <end position="48"/>
    </location>
</feature>
<gene>
    <name evidence="2" type="ORF">NDU88_004398</name>
</gene>
<evidence type="ECO:0000313" key="3">
    <source>
        <dbReference type="Proteomes" id="UP001066276"/>
    </source>
</evidence>
<reference evidence="2" key="1">
    <citation type="journal article" date="2022" name="bioRxiv">
        <title>Sequencing and chromosome-scale assembly of the giantPleurodeles waltlgenome.</title>
        <authorList>
            <person name="Brown T."/>
            <person name="Elewa A."/>
            <person name="Iarovenko S."/>
            <person name="Subramanian E."/>
            <person name="Araus A.J."/>
            <person name="Petzold A."/>
            <person name="Susuki M."/>
            <person name="Suzuki K.-i.T."/>
            <person name="Hayashi T."/>
            <person name="Toyoda A."/>
            <person name="Oliveira C."/>
            <person name="Osipova E."/>
            <person name="Leigh N.D."/>
            <person name="Simon A."/>
            <person name="Yun M.H."/>
        </authorList>
    </citation>
    <scope>NUCLEOTIDE SEQUENCE</scope>
    <source>
        <strain evidence="2">20211129_DDA</strain>
        <tissue evidence="2">Liver</tissue>
    </source>
</reference>
<sequence>MIDSPGPTASYPGGTLGSIADTEAVSVLDIQAVKQANIEEKPVDRSADESEEDSCTETENKRRTAPEAEGKPKSKEEDDCESANDGTRDPEIAGSLEEGPKNSTELPRRNEQCRHVPRGAWLT</sequence>
<feature type="compositionally biased region" description="Basic and acidic residues" evidence="1">
    <location>
        <begin position="58"/>
        <end position="76"/>
    </location>
</feature>
<evidence type="ECO:0000256" key="1">
    <source>
        <dbReference type="SAM" id="MobiDB-lite"/>
    </source>
</evidence>
<protein>
    <submittedName>
        <fullName evidence="2">Uncharacterized protein</fullName>
    </submittedName>
</protein>
<dbReference type="Proteomes" id="UP001066276">
    <property type="component" value="Chromosome 5"/>
</dbReference>
<accession>A0AAV7RKW9</accession>
<keyword evidence="3" id="KW-1185">Reference proteome</keyword>
<dbReference type="AlphaFoldDB" id="A0AAV7RKW9"/>